<sequence>MFKEYAKEYYTNGVVQHDAALELCSLLPSKAQNVLDVGCGSGRVSEIFYSLMNPIHMIAIDKSSEMIKEAQQNKDSNIIYKHKEIEKLDLDKNFDVIVSNSSIQWFSNINKSLSVINSLLSDNGSFYVQSSFKKNWCPSITAMMDDFFNDEFPELNSSFTFPCMHLENLTDYRELLSKNGFVIKQLYSKEFTYDVDRNGFFRIFKSGAIKAYSNQSNFSTPIPDEYYNKLIKYAYNYYKHTENIKLVMPRVFIEAKKN</sequence>
<evidence type="ECO:0000313" key="2">
    <source>
        <dbReference type="EMBL" id="EGU33951.1"/>
    </source>
</evidence>
<dbReference type="Proteomes" id="UP000004349">
    <property type="component" value="Unassembled WGS sequence"/>
</dbReference>
<comment type="caution">
    <text evidence="2">The sequence shown here is derived from an EMBL/GenBank/DDBJ whole genome shotgun (WGS) entry which is preliminary data.</text>
</comment>
<dbReference type="PANTHER" id="PTHR43861:SF1">
    <property type="entry name" value="TRANS-ACONITATE 2-METHYLTRANSFERASE"/>
    <property type="match status" value="1"/>
</dbReference>
<gene>
    <name evidence="2" type="ORF">VIS19158_10859</name>
</gene>
<protein>
    <recommendedName>
        <fullName evidence="1">Methyltransferase domain-containing protein</fullName>
    </recommendedName>
</protein>
<organism evidence="2 3">
    <name type="scientific">Vibrio scophthalmi LMG 19158</name>
    <dbReference type="NCBI Taxonomy" id="870967"/>
    <lineage>
        <taxon>Bacteria</taxon>
        <taxon>Pseudomonadati</taxon>
        <taxon>Pseudomonadota</taxon>
        <taxon>Gammaproteobacteria</taxon>
        <taxon>Vibrionales</taxon>
        <taxon>Vibrionaceae</taxon>
        <taxon>Vibrio</taxon>
    </lineage>
</organism>
<proteinExistence type="predicted"/>
<name>F9RQM0_9VIBR</name>
<dbReference type="PANTHER" id="PTHR43861">
    <property type="entry name" value="TRANS-ACONITATE 2-METHYLTRANSFERASE-RELATED"/>
    <property type="match status" value="1"/>
</dbReference>
<dbReference type="Pfam" id="PF13847">
    <property type="entry name" value="Methyltransf_31"/>
    <property type="match status" value="1"/>
</dbReference>
<dbReference type="eggNOG" id="COG2226">
    <property type="taxonomic scope" value="Bacteria"/>
</dbReference>
<dbReference type="InterPro" id="IPR025714">
    <property type="entry name" value="Methyltranfer_dom"/>
</dbReference>
<reference evidence="2 3" key="1">
    <citation type="journal article" date="2012" name="Int. J. Syst. Evol. Microbiol.">
        <title>Vibrio caribbeanicus sp. nov., isolated from the marine sponge Scleritoderma cyanea.</title>
        <authorList>
            <person name="Hoffmann M."/>
            <person name="Monday S.R."/>
            <person name="Allard M.W."/>
            <person name="Strain E.A."/>
            <person name="Whittaker P."/>
            <person name="Naum M."/>
            <person name="McCarthy P.J."/>
            <person name="Lopez J.V."/>
            <person name="Fischer M."/>
            <person name="Brown E.W."/>
        </authorList>
    </citation>
    <scope>NUCLEOTIDE SEQUENCE [LARGE SCALE GENOMIC DNA]</scope>
    <source>
        <strain evidence="2 3">LMG 19158</strain>
    </source>
</reference>
<dbReference type="RefSeq" id="WP_005596737.1">
    <property type="nucleotide sequence ID" value="NZ_AFWE01000170.1"/>
</dbReference>
<dbReference type="Gene3D" id="3.40.50.150">
    <property type="entry name" value="Vaccinia Virus protein VP39"/>
    <property type="match status" value="1"/>
</dbReference>
<dbReference type="CDD" id="cd02440">
    <property type="entry name" value="AdoMet_MTases"/>
    <property type="match status" value="1"/>
</dbReference>
<evidence type="ECO:0000259" key="1">
    <source>
        <dbReference type="Pfam" id="PF13847"/>
    </source>
</evidence>
<feature type="domain" description="Methyltransferase" evidence="1">
    <location>
        <begin position="29"/>
        <end position="148"/>
    </location>
</feature>
<dbReference type="InterPro" id="IPR029063">
    <property type="entry name" value="SAM-dependent_MTases_sf"/>
</dbReference>
<evidence type="ECO:0000313" key="3">
    <source>
        <dbReference type="Proteomes" id="UP000004349"/>
    </source>
</evidence>
<dbReference type="SUPFAM" id="SSF53335">
    <property type="entry name" value="S-adenosyl-L-methionine-dependent methyltransferases"/>
    <property type="match status" value="1"/>
</dbReference>
<dbReference type="AlphaFoldDB" id="F9RQM0"/>
<dbReference type="EMBL" id="AFWE01000170">
    <property type="protein sequence ID" value="EGU33951.1"/>
    <property type="molecule type" value="Genomic_DNA"/>
</dbReference>
<accession>F9RQM0</accession>